<reference evidence="2" key="1">
    <citation type="submission" date="2023-10" db="EMBL/GenBank/DDBJ databases">
        <authorList>
            <person name="Chen Y."/>
            <person name="Shah S."/>
            <person name="Dougan E. K."/>
            <person name="Thang M."/>
            <person name="Chan C."/>
        </authorList>
    </citation>
    <scope>NUCLEOTIDE SEQUENCE [LARGE SCALE GENOMIC DNA]</scope>
</reference>
<feature type="compositionally biased region" description="Polar residues" evidence="1">
    <location>
        <begin position="131"/>
        <end position="140"/>
    </location>
</feature>
<evidence type="ECO:0000313" key="3">
    <source>
        <dbReference type="Proteomes" id="UP001189429"/>
    </source>
</evidence>
<feature type="region of interest" description="Disordered" evidence="1">
    <location>
        <begin position="102"/>
        <end position="140"/>
    </location>
</feature>
<gene>
    <name evidence="2" type="ORF">PCOR1329_LOCUS57441</name>
</gene>
<keyword evidence="3" id="KW-1185">Reference proteome</keyword>
<proteinExistence type="predicted"/>
<evidence type="ECO:0000256" key="1">
    <source>
        <dbReference type="SAM" id="MobiDB-lite"/>
    </source>
</evidence>
<accession>A0ABN9VFX8</accession>
<feature type="compositionally biased region" description="Basic and acidic residues" evidence="1">
    <location>
        <begin position="113"/>
        <end position="130"/>
    </location>
</feature>
<organism evidence="2 3">
    <name type="scientific">Prorocentrum cordatum</name>
    <dbReference type="NCBI Taxonomy" id="2364126"/>
    <lineage>
        <taxon>Eukaryota</taxon>
        <taxon>Sar</taxon>
        <taxon>Alveolata</taxon>
        <taxon>Dinophyceae</taxon>
        <taxon>Prorocentrales</taxon>
        <taxon>Prorocentraceae</taxon>
        <taxon>Prorocentrum</taxon>
    </lineage>
</organism>
<name>A0ABN9VFX8_9DINO</name>
<comment type="caution">
    <text evidence="2">The sequence shown here is derived from an EMBL/GenBank/DDBJ whole genome shotgun (WGS) entry which is preliminary data.</text>
</comment>
<sequence length="140" mass="14983">MVSAGSDAIAAQQAAQVEKMSLDLQALEASKGSAQAALDEERERAKQLSSRCKELEQLSSNSKADLAQAQERYAEYEAMVAQGQDAAAAQAEKMTLDMQALEASKSSAQAALDEERERAKQLSSRCKELEQLSTGSGALR</sequence>
<evidence type="ECO:0000313" key="2">
    <source>
        <dbReference type="EMBL" id="CAK0871680.1"/>
    </source>
</evidence>
<dbReference type="Proteomes" id="UP001189429">
    <property type="component" value="Unassembled WGS sequence"/>
</dbReference>
<dbReference type="EMBL" id="CAUYUJ010017097">
    <property type="protein sequence ID" value="CAK0871680.1"/>
    <property type="molecule type" value="Genomic_DNA"/>
</dbReference>
<protein>
    <submittedName>
        <fullName evidence="2">Uncharacterized protein</fullName>
    </submittedName>
</protein>